<sequence length="100" mass="10981">MSITVLLEVQFQSDAPEDALQGAIRETLEQTASFHGLESLEVLVDDEDPARMVVVESWTTAADHDTYVAWRATPEGAPAMAPFLEATPVTRTFARTIPLH</sequence>
<accession>A0A9Q2W5Q9</accession>
<feature type="domain" description="ABM" evidence="1">
    <location>
        <begin position="3"/>
        <end position="68"/>
    </location>
</feature>
<evidence type="ECO:0000259" key="1">
    <source>
        <dbReference type="Pfam" id="PF03992"/>
    </source>
</evidence>
<comment type="caution">
    <text evidence="2">The sequence shown here is derived from an EMBL/GenBank/DDBJ whole genome shotgun (WGS) entry which is preliminary data.</text>
</comment>
<dbReference type="Gene3D" id="3.30.70.100">
    <property type="match status" value="1"/>
</dbReference>
<name>A0A9Q2W5Q9_9MICO</name>
<dbReference type="GO" id="GO:0004497">
    <property type="term" value="F:monooxygenase activity"/>
    <property type="evidence" value="ECO:0007669"/>
    <property type="project" value="UniProtKB-KW"/>
</dbReference>
<evidence type="ECO:0000313" key="3">
    <source>
        <dbReference type="Proteomes" id="UP000709437"/>
    </source>
</evidence>
<gene>
    <name evidence="2" type="ORF">KK103_13275</name>
</gene>
<dbReference type="EMBL" id="JAHEWX010000018">
    <property type="protein sequence ID" value="MBT1542735.1"/>
    <property type="molecule type" value="Genomic_DNA"/>
</dbReference>
<dbReference type="GeneID" id="99624629"/>
<dbReference type="AlphaFoldDB" id="A0A9Q2W5Q9"/>
<dbReference type="Proteomes" id="UP000709437">
    <property type="component" value="Unassembled WGS sequence"/>
</dbReference>
<protein>
    <submittedName>
        <fullName evidence="2">Antibiotic biosynthesis monooxygenase</fullName>
    </submittedName>
</protein>
<keyword evidence="2" id="KW-0503">Monooxygenase</keyword>
<dbReference type="InterPro" id="IPR011008">
    <property type="entry name" value="Dimeric_a/b-barrel"/>
</dbReference>
<reference evidence="2" key="1">
    <citation type="submission" date="2021-05" db="EMBL/GenBank/DDBJ databases">
        <title>Whole genome sequence of Curtobacterium flaccumfaciens pv. flaccumfaciens strain CFBP 3417.</title>
        <authorList>
            <person name="Osdaghi E."/>
            <person name="Taghouti G."/>
            <person name="Portier P."/>
            <person name="Fazliarab A."/>
            <person name="Taghavi S.M."/>
            <person name="Briand M."/>
            <person name="Le-Saux M."/>
            <person name="Jacques M.-A."/>
        </authorList>
    </citation>
    <scope>NUCLEOTIDE SEQUENCE</scope>
    <source>
        <strain evidence="2">CFBP 3417</strain>
    </source>
</reference>
<proteinExistence type="predicted"/>
<organism evidence="2 3">
    <name type="scientific">Curtobacterium flaccumfaciens pv. flaccumfaciens</name>
    <dbReference type="NCBI Taxonomy" id="138532"/>
    <lineage>
        <taxon>Bacteria</taxon>
        <taxon>Bacillati</taxon>
        <taxon>Actinomycetota</taxon>
        <taxon>Actinomycetes</taxon>
        <taxon>Micrococcales</taxon>
        <taxon>Microbacteriaceae</taxon>
        <taxon>Curtobacterium</taxon>
    </lineage>
</organism>
<dbReference type="Pfam" id="PF03992">
    <property type="entry name" value="ABM"/>
    <property type="match status" value="1"/>
</dbReference>
<dbReference type="RefSeq" id="WP_017886861.1">
    <property type="nucleotide sequence ID" value="NZ_JAHEWX010000018.1"/>
</dbReference>
<evidence type="ECO:0000313" key="2">
    <source>
        <dbReference type="EMBL" id="MBT1542735.1"/>
    </source>
</evidence>
<keyword evidence="2" id="KW-0560">Oxidoreductase</keyword>
<dbReference type="InterPro" id="IPR007138">
    <property type="entry name" value="ABM_dom"/>
</dbReference>
<dbReference type="SUPFAM" id="SSF54909">
    <property type="entry name" value="Dimeric alpha+beta barrel"/>
    <property type="match status" value="1"/>
</dbReference>